<accession>A0AAV9HDI1</accession>
<dbReference type="GO" id="GO:0007094">
    <property type="term" value="P:mitotic spindle assembly checkpoint signaling"/>
    <property type="evidence" value="ECO:0007669"/>
    <property type="project" value="TreeGrafter"/>
</dbReference>
<evidence type="ECO:0000259" key="3">
    <source>
        <dbReference type="SMART" id="SM00787"/>
    </source>
</evidence>
<feature type="region of interest" description="Disordered" evidence="2">
    <location>
        <begin position="745"/>
        <end position="767"/>
    </location>
</feature>
<feature type="compositionally biased region" description="Basic and acidic residues" evidence="2">
    <location>
        <begin position="76"/>
        <end position="106"/>
    </location>
</feature>
<feature type="compositionally biased region" description="Polar residues" evidence="2">
    <location>
        <begin position="842"/>
        <end position="851"/>
    </location>
</feature>
<dbReference type="Pfam" id="PF18210">
    <property type="entry name" value="Knl1_RWD_C"/>
    <property type="match status" value="1"/>
</dbReference>
<feature type="domain" description="Spc7 kinetochore protein" evidence="3">
    <location>
        <begin position="913"/>
        <end position="1230"/>
    </location>
</feature>
<dbReference type="Pfam" id="PF08317">
    <property type="entry name" value="Spc7"/>
    <property type="match status" value="1"/>
</dbReference>
<dbReference type="SMART" id="SM00787">
    <property type="entry name" value="Spc7"/>
    <property type="match status" value="1"/>
</dbReference>
<evidence type="ECO:0000256" key="1">
    <source>
        <dbReference type="SAM" id="Coils"/>
    </source>
</evidence>
<feature type="region of interest" description="Disordered" evidence="2">
    <location>
        <begin position="1"/>
        <end position="216"/>
    </location>
</feature>
<dbReference type="GO" id="GO:0000776">
    <property type="term" value="C:kinetochore"/>
    <property type="evidence" value="ECO:0007669"/>
    <property type="project" value="TreeGrafter"/>
</dbReference>
<dbReference type="InterPro" id="IPR013253">
    <property type="entry name" value="Spc7_domain"/>
</dbReference>
<sequence>MGAATRKKSRSKSIGPGGLDVLKKGNGNRRASLAVPSRPPPRSILKPTIPLLPEIPTYRPREPSPNNDLGGTKVALRTEEEQQAAAREREERERKELEKEVKDRREARRKSLANRRVSFAAEATLHTFHEVEENQEATAPPAQRQDAPDSDPPSSSPVRIDDHDGNQRRNSAAGSLYGEDDTITSTVYDSDMEHADEVAEMEGEEMTGSSDSDEDGTVMTVDAEEMTSASVASVRSAFSAGDSSDSLDEILRLAQQRASATKRIDEDEEVIAGFAGWGRKPPSQSQQTTPNIAEEAASAPVSDHQDQGSDMEMEMDEDMEITRAVGGILRPQATSPDKFQGEEELGMDMDMDMDMSMDVTKALGGILSQPKPQTRRKSVKPSSQHGPEEFGEQTMEFTTAVGGIKERRVSDDSHAETDLNEDMSMEFTTAIGGFLGKNVAKGNPPQNRRRTVAAEEDEDMEMDMTVAVGRVLPTADDAQAEDVDMDETMGMDMTMAVGGIIKSVTAAARSAAKKVMEQEADEPDPSITASAELSASPKRQAPVSDENATLGLSAFQGKGLRRSLANPWGDQSPERLESSPLKSSPIKSSPMRSSPVRSSPTRSSPVRNTRNSPARRTPSPARNTPQEIASSNKTPPRMMGSRSSSPVREAPSPAKATPRSLSRRKLFHQDPSTGVSTPHVVLTPQGRRLSGVGADRPGLGSPRVAEIFDRRESLGDSASKFVPSQPTNGRRVVAFTDPRVIEAEIDREREDEQDKEDGRRILEREVNGSQEDQDVTLNIKEMIQNLSPKKNFLKGRKSLHVGSARGLLGKRPMELDEEEANEETDGLKRLKGHQASPVKNIRLQSPPSKAETTTGRRTRASSRNLEDNGTATPVVESSPQRATTPQQQGRFRNIADDQPTSTMDFDRAEPVDVAQAQLEGDGERIHLQDFLNLTSIRFMELTTTKRRHTVAPGEARHSMSGEGKDDLSLERCVIAGACTVPTLELYQHSCRELKKYISEGRRIVREIESETFEENPPLFREYMTASPEFKVLMDNQFKNVKSHARLLSKAMWYEWRMKLQDGLKEGLINISEGMDNDERLLLKQQELLDSVLPAMLKQHEELEREHESLEALERELADCDPQELEEARVELISMDDAIAEKAKKIAELQQQLEESTDSVEASSRRKQQCLDEIREADKIREECRGWSTEEISKLKAQTDKIEKKHGWAITGISGSAISMSYRRQIELVFDIAAFHHGERQQRKARQNMPIDLWYIGDKREDSRSVASTTEREFFLQAIRDHVRALPQSSTRINHMLSVVGAAWDKASTVANYIRLLNLTFPTTVRRTSDSLIAVTSSLLLVPLQTRVEVVLNLRAQSAISGDAGVRVTVSPEARVVYGEPFTIAKMTEFLNTRLGGIVGDEGTGGDKIGWDLAMLELYKRLLAKGARAAQK</sequence>
<feature type="compositionally biased region" description="Polar residues" evidence="2">
    <location>
        <begin position="282"/>
        <end position="291"/>
    </location>
</feature>
<keyword evidence="1" id="KW-0175">Coiled coil</keyword>
<comment type="caution">
    <text evidence="4">The sequence shown here is derived from an EMBL/GenBank/DDBJ whole genome shotgun (WGS) entry which is preliminary data.</text>
</comment>
<dbReference type="GO" id="GO:1990758">
    <property type="term" value="P:mitotic sister chromatid biorientation"/>
    <property type="evidence" value="ECO:0007669"/>
    <property type="project" value="TreeGrafter"/>
</dbReference>
<feature type="region of interest" description="Disordered" evidence="2">
    <location>
        <begin position="437"/>
        <end position="458"/>
    </location>
</feature>
<feature type="region of interest" description="Disordered" evidence="2">
    <location>
        <begin position="810"/>
        <end position="889"/>
    </location>
</feature>
<proteinExistence type="predicted"/>
<dbReference type="PANTHER" id="PTHR28260:SF1">
    <property type="entry name" value="SPINDLE POLE BODY COMPONENT SPC105"/>
    <property type="match status" value="1"/>
</dbReference>
<dbReference type="EMBL" id="MU865053">
    <property type="protein sequence ID" value="KAK4458882.1"/>
    <property type="molecule type" value="Genomic_DNA"/>
</dbReference>
<protein>
    <submittedName>
        <fullName evidence="4">Kinetochore protein spc7</fullName>
    </submittedName>
</protein>
<feature type="compositionally biased region" description="Basic residues" evidence="2">
    <location>
        <begin position="1"/>
        <end position="11"/>
    </location>
</feature>
<dbReference type="InterPro" id="IPR040850">
    <property type="entry name" value="Knl1_RWD_C"/>
</dbReference>
<keyword evidence="5" id="KW-1185">Reference proteome</keyword>
<dbReference type="PANTHER" id="PTHR28260">
    <property type="entry name" value="SPINDLE POLE BODY COMPONENT SPC105"/>
    <property type="match status" value="1"/>
</dbReference>
<evidence type="ECO:0000256" key="2">
    <source>
        <dbReference type="SAM" id="MobiDB-lite"/>
    </source>
</evidence>
<dbReference type="SMART" id="SM01315">
    <property type="entry name" value="Spc7_N"/>
    <property type="match status" value="1"/>
</dbReference>
<feature type="compositionally biased region" description="Low complexity" evidence="2">
    <location>
        <begin position="578"/>
        <end position="607"/>
    </location>
</feature>
<feature type="compositionally biased region" description="Basic and acidic residues" evidence="2">
    <location>
        <begin position="404"/>
        <end position="417"/>
    </location>
</feature>
<feature type="compositionally biased region" description="Polar residues" evidence="2">
    <location>
        <begin position="608"/>
        <end position="634"/>
    </location>
</feature>
<feature type="compositionally biased region" description="Acidic residues" evidence="2">
    <location>
        <begin position="198"/>
        <end position="216"/>
    </location>
</feature>
<feature type="coiled-coil region" evidence="1">
    <location>
        <begin position="1092"/>
        <end position="1165"/>
    </location>
</feature>
<feature type="compositionally biased region" description="Low complexity" evidence="2">
    <location>
        <begin position="635"/>
        <end position="646"/>
    </location>
</feature>
<feature type="compositionally biased region" description="Basic and acidic residues" evidence="2">
    <location>
        <begin position="745"/>
        <end position="766"/>
    </location>
</feature>
<feature type="region of interest" description="Disordered" evidence="2">
    <location>
        <begin position="515"/>
        <end position="702"/>
    </location>
</feature>
<evidence type="ECO:0000313" key="4">
    <source>
        <dbReference type="EMBL" id="KAK4458882.1"/>
    </source>
</evidence>
<dbReference type="Pfam" id="PF15402">
    <property type="entry name" value="MELT_2"/>
    <property type="match status" value="6"/>
</dbReference>
<feature type="region of interest" description="Disordered" evidence="2">
    <location>
        <begin position="275"/>
        <end position="311"/>
    </location>
</feature>
<feature type="compositionally biased region" description="Acidic residues" evidence="2">
    <location>
        <begin position="815"/>
        <end position="824"/>
    </location>
</feature>
<dbReference type="Proteomes" id="UP001321749">
    <property type="component" value="Unassembled WGS sequence"/>
</dbReference>
<reference evidence="4" key="1">
    <citation type="journal article" date="2023" name="Mol. Phylogenet. Evol.">
        <title>Genome-scale phylogeny and comparative genomics of the fungal order Sordariales.</title>
        <authorList>
            <person name="Hensen N."/>
            <person name="Bonometti L."/>
            <person name="Westerberg I."/>
            <person name="Brannstrom I.O."/>
            <person name="Guillou S."/>
            <person name="Cros-Aarteil S."/>
            <person name="Calhoun S."/>
            <person name="Haridas S."/>
            <person name="Kuo A."/>
            <person name="Mondo S."/>
            <person name="Pangilinan J."/>
            <person name="Riley R."/>
            <person name="LaButti K."/>
            <person name="Andreopoulos B."/>
            <person name="Lipzen A."/>
            <person name="Chen C."/>
            <person name="Yan M."/>
            <person name="Daum C."/>
            <person name="Ng V."/>
            <person name="Clum A."/>
            <person name="Steindorff A."/>
            <person name="Ohm R.A."/>
            <person name="Martin F."/>
            <person name="Silar P."/>
            <person name="Natvig D.O."/>
            <person name="Lalanne C."/>
            <person name="Gautier V."/>
            <person name="Ament-Velasquez S.L."/>
            <person name="Kruys A."/>
            <person name="Hutchinson M.I."/>
            <person name="Powell A.J."/>
            <person name="Barry K."/>
            <person name="Miller A.N."/>
            <person name="Grigoriev I.V."/>
            <person name="Debuchy R."/>
            <person name="Gladieux P."/>
            <person name="Hiltunen Thoren M."/>
            <person name="Johannesson H."/>
        </authorList>
    </citation>
    <scope>NUCLEOTIDE SEQUENCE</scope>
    <source>
        <strain evidence="4">PSN324</strain>
    </source>
</reference>
<feature type="region of interest" description="Disordered" evidence="2">
    <location>
        <begin position="362"/>
        <end position="420"/>
    </location>
</feature>
<gene>
    <name evidence="4" type="ORF">QBC42DRAFT_275696</name>
</gene>
<name>A0AAV9HDI1_9PEZI</name>
<dbReference type="GO" id="GO:0034501">
    <property type="term" value="P:protein localization to kinetochore"/>
    <property type="evidence" value="ECO:0007669"/>
    <property type="project" value="TreeGrafter"/>
</dbReference>
<feature type="compositionally biased region" description="Polar residues" evidence="2">
    <location>
        <begin position="867"/>
        <end position="889"/>
    </location>
</feature>
<dbReference type="InterPro" id="IPR033338">
    <property type="entry name" value="Spc105/Spc7"/>
</dbReference>
<reference evidence="4" key="2">
    <citation type="submission" date="2023-06" db="EMBL/GenBank/DDBJ databases">
        <authorList>
            <consortium name="Lawrence Berkeley National Laboratory"/>
            <person name="Mondo S.J."/>
            <person name="Hensen N."/>
            <person name="Bonometti L."/>
            <person name="Westerberg I."/>
            <person name="Brannstrom I.O."/>
            <person name="Guillou S."/>
            <person name="Cros-Aarteil S."/>
            <person name="Calhoun S."/>
            <person name="Haridas S."/>
            <person name="Kuo A."/>
            <person name="Pangilinan J."/>
            <person name="Riley R."/>
            <person name="Labutti K."/>
            <person name="Andreopoulos B."/>
            <person name="Lipzen A."/>
            <person name="Chen C."/>
            <person name="Yanf M."/>
            <person name="Daum C."/>
            <person name="Ng V."/>
            <person name="Clum A."/>
            <person name="Steindorff A."/>
            <person name="Ohm R."/>
            <person name="Martin F."/>
            <person name="Silar P."/>
            <person name="Natvig D."/>
            <person name="Lalanne C."/>
            <person name="Gautier V."/>
            <person name="Ament-Velasquez S.L."/>
            <person name="Kruys A."/>
            <person name="Hutchinson M.I."/>
            <person name="Powell A.J."/>
            <person name="Barry K."/>
            <person name="Miller A.N."/>
            <person name="Grigoriev I.V."/>
            <person name="Debuchy R."/>
            <person name="Gladieux P."/>
            <person name="Thoren M.H."/>
            <person name="Johannesson H."/>
        </authorList>
    </citation>
    <scope>NUCLEOTIDE SEQUENCE</scope>
    <source>
        <strain evidence="4">PSN324</strain>
    </source>
</reference>
<organism evidence="4 5">
    <name type="scientific">Cladorrhinum samala</name>
    <dbReference type="NCBI Taxonomy" id="585594"/>
    <lineage>
        <taxon>Eukaryota</taxon>
        <taxon>Fungi</taxon>
        <taxon>Dikarya</taxon>
        <taxon>Ascomycota</taxon>
        <taxon>Pezizomycotina</taxon>
        <taxon>Sordariomycetes</taxon>
        <taxon>Sordariomycetidae</taxon>
        <taxon>Sordariales</taxon>
        <taxon>Podosporaceae</taxon>
        <taxon>Cladorrhinum</taxon>
    </lineage>
</organism>
<evidence type="ECO:0000313" key="5">
    <source>
        <dbReference type="Proteomes" id="UP001321749"/>
    </source>
</evidence>